<proteinExistence type="predicted"/>
<dbReference type="Proteomes" id="UP001371456">
    <property type="component" value="Unassembled WGS sequence"/>
</dbReference>
<dbReference type="EMBL" id="JBANQN010000001">
    <property type="protein sequence ID" value="KAK6805593.1"/>
    <property type="molecule type" value="Genomic_DNA"/>
</dbReference>
<sequence>MVRSFVWAQEEAEEEDKKYLSSITSKAPTNVTAMYRNRRLV</sequence>
<evidence type="ECO:0000313" key="1">
    <source>
        <dbReference type="EMBL" id="KAK6805593.1"/>
    </source>
</evidence>
<gene>
    <name evidence="1" type="ORF">RDI58_003378</name>
</gene>
<protein>
    <submittedName>
        <fullName evidence="1">Uncharacterized protein</fullName>
    </submittedName>
</protein>
<keyword evidence="2" id="KW-1185">Reference proteome</keyword>
<accession>A0AAN8UD35</accession>
<dbReference type="AlphaFoldDB" id="A0AAN8UD35"/>
<organism evidence="1 2">
    <name type="scientific">Solanum bulbocastanum</name>
    <name type="common">Wild potato</name>
    <dbReference type="NCBI Taxonomy" id="147425"/>
    <lineage>
        <taxon>Eukaryota</taxon>
        <taxon>Viridiplantae</taxon>
        <taxon>Streptophyta</taxon>
        <taxon>Embryophyta</taxon>
        <taxon>Tracheophyta</taxon>
        <taxon>Spermatophyta</taxon>
        <taxon>Magnoliopsida</taxon>
        <taxon>eudicotyledons</taxon>
        <taxon>Gunneridae</taxon>
        <taxon>Pentapetalae</taxon>
        <taxon>asterids</taxon>
        <taxon>lamiids</taxon>
        <taxon>Solanales</taxon>
        <taxon>Solanaceae</taxon>
        <taxon>Solanoideae</taxon>
        <taxon>Solaneae</taxon>
        <taxon>Solanum</taxon>
    </lineage>
</organism>
<reference evidence="1 2" key="1">
    <citation type="submission" date="2024-02" db="EMBL/GenBank/DDBJ databases">
        <title>de novo genome assembly of Solanum bulbocastanum strain 11H21.</title>
        <authorList>
            <person name="Hosaka A.J."/>
        </authorList>
    </citation>
    <scope>NUCLEOTIDE SEQUENCE [LARGE SCALE GENOMIC DNA]</scope>
    <source>
        <tissue evidence="1">Young leaves</tissue>
    </source>
</reference>
<evidence type="ECO:0000313" key="2">
    <source>
        <dbReference type="Proteomes" id="UP001371456"/>
    </source>
</evidence>
<name>A0AAN8UD35_SOLBU</name>
<comment type="caution">
    <text evidence="1">The sequence shown here is derived from an EMBL/GenBank/DDBJ whole genome shotgun (WGS) entry which is preliminary data.</text>
</comment>